<reference evidence="1 2" key="1">
    <citation type="journal article" date="2012" name="Mol. Biol. Evol.">
        <title>Genome reduction and co-evolution between the primary and secondary bacterial symbionts of psyllids.</title>
        <authorList>
            <person name="Sloan D.B."/>
            <person name="Moran N.A."/>
        </authorList>
    </citation>
    <scope>NUCLEOTIDE SEQUENCE [LARGE SCALE GENOMIC DNA]</scope>
    <source>
        <strain evidence="1">Ceuc_S</strain>
    </source>
</reference>
<dbReference type="AlphaFoldDB" id="J3YR61"/>
<dbReference type="Proteomes" id="UP000003936">
    <property type="component" value="Chromosome"/>
</dbReference>
<gene>
    <name evidence="1" type="ORF">A359_00890</name>
</gene>
<dbReference type="KEGG" id="sect:A359_00890"/>
<accession>J3YR61</accession>
<dbReference type="HOGENOM" id="CLU_2958124_0_0_6"/>
<evidence type="ECO:0000313" key="2">
    <source>
        <dbReference type="Proteomes" id="UP000003936"/>
    </source>
</evidence>
<proteinExistence type="predicted"/>
<sequence>MRLILKSNIFLDCKEFDKIIANWIVVKEERTERALCAYLKVSLSRRTFFQQRSPASRGC</sequence>
<keyword evidence="2" id="KW-1185">Reference proteome</keyword>
<organism evidence="1 2">
    <name type="scientific">secondary endosymbiont of Ctenarytaina eucalypti</name>
    <dbReference type="NCBI Taxonomy" id="1199245"/>
    <lineage>
        <taxon>Bacteria</taxon>
        <taxon>Pseudomonadati</taxon>
        <taxon>Pseudomonadota</taxon>
        <taxon>Gammaproteobacteria</taxon>
        <taxon>Enterobacterales</taxon>
        <taxon>Enterobacteriaceae</taxon>
        <taxon>aphid secondary symbionts</taxon>
    </lineage>
</organism>
<protein>
    <submittedName>
        <fullName evidence="1">Uncharacterized protein</fullName>
    </submittedName>
</protein>
<evidence type="ECO:0000313" key="1">
    <source>
        <dbReference type="EMBL" id="AFP84493.1"/>
    </source>
</evidence>
<name>J3YR61_9ENTR</name>
<dbReference type="EMBL" id="CP003546">
    <property type="protein sequence ID" value="AFP84493.1"/>
    <property type="molecule type" value="Genomic_DNA"/>
</dbReference>